<reference evidence="2 3" key="1">
    <citation type="journal article" date="2018" name="Evol. Lett.">
        <title>Horizontal gene cluster transfer increased hallucinogenic mushroom diversity.</title>
        <authorList>
            <person name="Reynolds H.T."/>
            <person name="Vijayakumar V."/>
            <person name="Gluck-Thaler E."/>
            <person name="Korotkin H.B."/>
            <person name="Matheny P.B."/>
            <person name="Slot J.C."/>
        </authorList>
    </citation>
    <scope>NUCLEOTIDE SEQUENCE [LARGE SCALE GENOMIC DNA]</scope>
    <source>
        <strain evidence="2 3">2631</strain>
    </source>
</reference>
<gene>
    <name evidence="2" type="ORF">CVT25_003152</name>
</gene>
<dbReference type="OrthoDB" id="2957013at2759"/>
<dbReference type="Proteomes" id="UP000283269">
    <property type="component" value="Unassembled WGS sequence"/>
</dbReference>
<organism evidence="2 3">
    <name type="scientific">Psilocybe cyanescens</name>
    <dbReference type="NCBI Taxonomy" id="93625"/>
    <lineage>
        <taxon>Eukaryota</taxon>
        <taxon>Fungi</taxon>
        <taxon>Dikarya</taxon>
        <taxon>Basidiomycota</taxon>
        <taxon>Agaricomycotina</taxon>
        <taxon>Agaricomycetes</taxon>
        <taxon>Agaricomycetidae</taxon>
        <taxon>Agaricales</taxon>
        <taxon>Agaricineae</taxon>
        <taxon>Strophariaceae</taxon>
        <taxon>Psilocybe</taxon>
    </lineage>
</organism>
<keyword evidence="3" id="KW-1185">Reference proteome</keyword>
<sequence length="177" mass="19721">MSLTKIGIAIYAQKGSYNRPRNPHWALVLHPASFTAQDSATSLEWATSWGCSTLPTFRHSGPSHSFLPPSSTHIPNPSDEEDADEAKEKSLPGFGLDDLDIFIKRFPATKNGDDPSALFVWTCESYVIRILAHLRREGALELPCKPEEMYDYTKRRIAVLKSSPKDGTQICTIPFAE</sequence>
<proteinExistence type="predicted"/>
<dbReference type="AlphaFoldDB" id="A0A409X5N4"/>
<feature type="region of interest" description="Disordered" evidence="1">
    <location>
        <begin position="62"/>
        <end position="88"/>
    </location>
</feature>
<evidence type="ECO:0000313" key="2">
    <source>
        <dbReference type="EMBL" id="PPQ86089.1"/>
    </source>
</evidence>
<name>A0A409X5N4_PSICY</name>
<protein>
    <submittedName>
        <fullName evidence="2">Uncharacterized protein</fullName>
    </submittedName>
</protein>
<dbReference type="EMBL" id="NHYD01002563">
    <property type="protein sequence ID" value="PPQ86089.1"/>
    <property type="molecule type" value="Genomic_DNA"/>
</dbReference>
<dbReference type="InParanoid" id="A0A409X5N4"/>
<evidence type="ECO:0000256" key="1">
    <source>
        <dbReference type="SAM" id="MobiDB-lite"/>
    </source>
</evidence>
<comment type="caution">
    <text evidence="2">The sequence shown here is derived from an EMBL/GenBank/DDBJ whole genome shotgun (WGS) entry which is preliminary data.</text>
</comment>
<accession>A0A409X5N4</accession>
<evidence type="ECO:0000313" key="3">
    <source>
        <dbReference type="Proteomes" id="UP000283269"/>
    </source>
</evidence>